<evidence type="ECO:0000313" key="4">
    <source>
        <dbReference type="Proteomes" id="UP001595681"/>
    </source>
</evidence>
<keyword evidence="4" id="KW-1185">Reference proteome</keyword>
<proteinExistence type="predicted"/>
<keyword evidence="1" id="KW-0175">Coiled coil</keyword>
<evidence type="ECO:0000256" key="1">
    <source>
        <dbReference type="SAM" id="Coils"/>
    </source>
</evidence>
<gene>
    <name evidence="3" type="ORF">ACFOKF_22515</name>
</gene>
<dbReference type="RefSeq" id="WP_380798835.1">
    <property type="nucleotide sequence ID" value="NZ_JBHRVU010000005.1"/>
</dbReference>
<feature type="coiled-coil region" evidence="1">
    <location>
        <begin position="114"/>
        <end position="148"/>
    </location>
</feature>
<accession>A0ABV7NLK5</accession>
<evidence type="ECO:0000256" key="2">
    <source>
        <dbReference type="SAM" id="MobiDB-lite"/>
    </source>
</evidence>
<comment type="caution">
    <text evidence="3">The sequence shown here is derived from an EMBL/GenBank/DDBJ whole genome shotgun (WGS) entry which is preliminary data.</text>
</comment>
<evidence type="ECO:0008006" key="5">
    <source>
        <dbReference type="Google" id="ProtNLM"/>
    </source>
</evidence>
<evidence type="ECO:0000313" key="3">
    <source>
        <dbReference type="EMBL" id="MFC3443926.1"/>
    </source>
</evidence>
<name>A0ABV7NLK5_9SPHN</name>
<feature type="region of interest" description="Disordered" evidence="2">
    <location>
        <begin position="79"/>
        <end position="111"/>
    </location>
</feature>
<reference evidence="4" key="1">
    <citation type="journal article" date="2019" name="Int. J. Syst. Evol. Microbiol.">
        <title>The Global Catalogue of Microorganisms (GCM) 10K type strain sequencing project: providing services to taxonomists for standard genome sequencing and annotation.</title>
        <authorList>
            <consortium name="The Broad Institute Genomics Platform"/>
            <consortium name="The Broad Institute Genome Sequencing Center for Infectious Disease"/>
            <person name="Wu L."/>
            <person name="Ma J."/>
        </authorList>
    </citation>
    <scope>NUCLEOTIDE SEQUENCE [LARGE SCALE GENOMIC DNA]</scope>
    <source>
        <strain evidence="4">CCM 7491</strain>
    </source>
</reference>
<feature type="compositionally biased region" description="Basic residues" evidence="2">
    <location>
        <begin position="79"/>
        <end position="90"/>
    </location>
</feature>
<sequence>MASRLKLFRTPIGFHDAYVAAPSQKAALKAWGADADLFARGIAERVDDPMLLAQAAEQPGTVIKRARGTAEEHLAFAGKRAKTAPRKANGRAKVEPPLAKPRPRPSRKALDLAEQKLAAHQQSVQTRIAELEEERACIGAQIAQVRKEERGQAGKFQTAVDKARAKYEDALDQWRKQSR</sequence>
<organism evidence="3 4">
    <name type="scientific">Sphingobium rhizovicinum</name>
    <dbReference type="NCBI Taxonomy" id="432308"/>
    <lineage>
        <taxon>Bacteria</taxon>
        <taxon>Pseudomonadati</taxon>
        <taxon>Pseudomonadota</taxon>
        <taxon>Alphaproteobacteria</taxon>
        <taxon>Sphingomonadales</taxon>
        <taxon>Sphingomonadaceae</taxon>
        <taxon>Sphingobium</taxon>
    </lineage>
</organism>
<dbReference type="EMBL" id="JBHRVU010000005">
    <property type="protein sequence ID" value="MFC3443926.1"/>
    <property type="molecule type" value="Genomic_DNA"/>
</dbReference>
<dbReference type="Proteomes" id="UP001595681">
    <property type="component" value="Unassembled WGS sequence"/>
</dbReference>
<protein>
    <recommendedName>
        <fullName evidence="5">Cell envelope biogenesis protein TolA</fullName>
    </recommendedName>
</protein>